<evidence type="ECO:0000313" key="2">
    <source>
        <dbReference type="Proteomes" id="UP000595231"/>
    </source>
</evidence>
<dbReference type="AlphaFoldDB" id="A0A7T4B904"/>
<sequence length="128" mass="14680">MKWLTRDTVRAPYLLLCLTEAEYARAVRHCAVRNPEGWLDEERQAACVHTWEKDGALVCVVCLAPDSLERDPVAVILTLVHEAVHVFQRMCDSIGESAPSREFEAYSIERISEALIFEYRRRYQGGKP</sequence>
<protein>
    <recommendedName>
        <fullName evidence="3">Phage metallopeptidase domain-containing protein</fullName>
    </recommendedName>
</protein>
<reference evidence="1 2" key="1">
    <citation type="submission" date="2020-12" db="EMBL/GenBank/DDBJ databases">
        <title>FDA dAtabase for Regulatory Grade micrObial Sequences (FDA-ARGOS): Supporting development and validation of Infectious Disease Dx tests.</title>
        <authorList>
            <person name="Sproer C."/>
            <person name="Gronow S."/>
            <person name="Severitt S."/>
            <person name="Schroder I."/>
            <person name="Tallon L."/>
            <person name="Sadzewicz L."/>
            <person name="Zhao X."/>
            <person name="Boylan J."/>
            <person name="Ott S."/>
            <person name="Bowen H."/>
            <person name="Vavikolanu K."/>
            <person name="Mehta A."/>
            <person name="Aluvathingal J."/>
            <person name="Nadendla S."/>
            <person name="Lowell S."/>
            <person name="Myers T."/>
            <person name="Yan Y."/>
            <person name="Sichtig H."/>
        </authorList>
    </citation>
    <scope>NUCLEOTIDE SEQUENCE [LARGE SCALE GENOMIC DNA]</scope>
    <source>
        <strain evidence="1 2">FDAARGOS_1050</strain>
    </source>
</reference>
<proteinExistence type="predicted"/>
<evidence type="ECO:0008006" key="3">
    <source>
        <dbReference type="Google" id="ProtNLM"/>
    </source>
</evidence>
<evidence type="ECO:0000313" key="1">
    <source>
        <dbReference type="EMBL" id="QQB37976.1"/>
    </source>
</evidence>
<dbReference type="EMBL" id="CP065997">
    <property type="protein sequence ID" value="QQB37976.1"/>
    <property type="molecule type" value="Genomic_DNA"/>
</dbReference>
<organism evidence="1 2">
    <name type="scientific">Achromobacter deleyi</name>
    <dbReference type="NCBI Taxonomy" id="1353891"/>
    <lineage>
        <taxon>Bacteria</taxon>
        <taxon>Pseudomonadati</taxon>
        <taxon>Pseudomonadota</taxon>
        <taxon>Betaproteobacteria</taxon>
        <taxon>Burkholderiales</taxon>
        <taxon>Alcaligenaceae</taxon>
        <taxon>Achromobacter</taxon>
    </lineage>
</organism>
<name>A0A7T4B904_9BURK</name>
<gene>
    <name evidence="1" type="ORF">I6I07_15945</name>
</gene>
<dbReference type="RefSeq" id="WP_198487385.1">
    <property type="nucleotide sequence ID" value="NZ_CP065997.1"/>
</dbReference>
<accession>A0A7T4B904</accession>
<dbReference type="Proteomes" id="UP000595231">
    <property type="component" value="Chromosome"/>
</dbReference>